<comment type="caution">
    <text evidence="1">The sequence shown here is derived from an EMBL/GenBank/DDBJ whole genome shotgun (WGS) entry which is preliminary data.</text>
</comment>
<evidence type="ECO:0000313" key="1">
    <source>
        <dbReference type="EMBL" id="KTB66991.1"/>
    </source>
</evidence>
<evidence type="ECO:0000313" key="2">
    <source>
        <dbReference type="Proteomes" id="UP000054197"/>
    </source>
</evidence>
<name>A0A0W0I1H8_PSEFL</name>
<sequence>MIQSQHAYCDVALAINQRRNMALAICLGLVGSSAPKTSPVYRVIPAGNEFFHVVDSTTGKVKGFRRNHNEACALARCLETRHANQLRG</sequence>
<dbReference type="Proteomes" id="UP000054197">
    <property type="component" value="Unassembled WGS sequence"/>
</dbReference>
<dbReference type="EMBL" id="LKEF01000012">
    <property type="protein sequence ID" value="KTB66991.1"/>
    <property type="molecule type" value="Genomic_DNA"/>
</dbReference>
<dbReference type="AlphaFoldDB" id="A0A0W0I1H8"/>
<accession>A0A0W0I1H8</accession>
<reference evidence="1 2" key="1">
    <citation type="submission" date="2015-09" db="EMBL/GenBank/DDBJ databases">
        <title>Genome sequence of ICMP 11288.</title>
        <authorList>
            <person name="Visnovsky S."/>
            <person name="Lu A."/>
            <person name="Panda P."/>
            <person name="Pitman A."/>
        </authorList>
    </citation>
    <scope>NUCLEOTIDE SEQUENCE [LARGE SCALE GENOMIC DNA]</scope>
    <source>
        <strain evidence="1 2">ICMP 11288</strain>
    </source>
</reference>
<gene>
    <name evidence="1" type="ORF">AO063_21060</name>
</gene>
<protein>
    <submittedName>
        <fullName evidence="1">Uncharacterized protein</fullName>
    </submittedName>
</protein>
<dbReference type="RefSeq" id="WP_058419778.1">
    <property type="nucleotide sequence ID" value="NZ_LKEF01000012.1"/>
</dbReference>
<proteinExistence type="predicted"/>
<organism evidence="1 2">
    <name type="scientific">Pseudomonas fluorescens ICMP 11288</name>
    <dbReference type="NCBI Taxonomy" id="1198309"/>
    <lineage>
        <taxon>Bacteria</taxon>
        <taxon>Pseudomonadati</taxon>
        <taxon>Pseudomonadota</taxon>
        <taxon>Gammaproteobacteria</taxon>
        <taxon>Pseudomonadales</taxon>
        <taxon>Pseudomonadaceae</taxon>
        <taxon>Pseudomonas</taxon>
    </lineage>
</organism>